<dbReference type="EMBL" id="OW152816">
    <property type="protein sequence ID" value="CAH2066137.1"/>
    <property type="molecule type" value="Genomic_DNA"/>
</dbReference>
<proteinExistence type="predicted"/>
<evidence type="ECO:0008006" key="3">
    <source>
        <dbReference type="Google" id="ProtNLM"/>
    </source>
</evidence>
<evidence type="ECO:0000313" key="1">
    <source>
        <dbReference type="EMBL" id="CAH2066137.1"/>
    </source>
</evidence>
<accession>A0ABN8ISS1</accession>
<organism evidence="1 2">
    <name type="scientific">Iphiclides podalirius</name>
    <name type="common">scarce swallowtail</name>
    <dbReference type="NCBI Taxonomy" id="110791"/>
    <lineage>
        <taxon>Eukaryota</taxon>
        <taxon>Metazoa</taxon>
        <taxon>Ecdysozoa</taxon>
        <taxon>Arthropoda</taxon>
        <taxon>Hexapoda</taxon>
        <taxon>Insecta</taxon>
        <taxon>Pterygota</taxon>
        <taxon>Neoptera</taxon>
        <taxon>Endopterygota</taxon>
        <taxon>Lepidoptera</taxon>
        <taxon>Glossata</taxon>
        <taxon>Ditrysia</taxon>
        <taxon>Papilionoidea</taxon>
        <taxon>Papilionidae</taxon>
        <taxon>Papilioninae</taxon>
        <taxon>Iphiclides</taxon>
    </lineage>
</organism>
<dbReference type="Proteomes" id="UP000837857">
    <property type="component" value="Chromosome 4"/>
</dbReference>
<sequence length="80" mass="9020">MRFIRAATARPASRGWNGTSINQVRGSGETLVYRPKGPQWPRADTMTLTQLLACAVRRHTDGRQRCESLSAIQEYPTRFA</sequence>
<gene>
    <name evidence="1" type="ORF">IPOD504_LOCUS13295</name>
</gene>
<name>A0ABN8ISS1_9NEOP</name>
<feature type="non-terminal residue" evidence="1">
    <location>
        <position position="80"/>
    </location>
</feature>
<reference evidence="1" key="1">
    <citation type="submission" date="2022-03" db="EMBL/GenBank/DDBJ databases">
        <authorList>
            <person name="Martin H S."/>
        </authorList>
    </citation>
    <scope>NUCLEOTIDE SEQUENCE</scope>
</reference>
<evidence type="ECO:0000313" key="2">
    <source>
        <dbReference type="Proteomes" id="UP000837857"/>
    </source>
</evidence>
<keyword evidence="2" id="KW-1185">Reference proteome</keyword>
<protein>
    <recommendedName>
        <fullName evidence="3">Integrase</fullName>
    </recommendedName>
</protein>